<dbReference type="InterPro" id="IPR015422">
    <property type="entry name" value="PyrdxlP-dep_Trfase_small"/>
</dbReference>
<dbReference type="PANTHER" id="PTHR43713">
    <property type="entry name" value="GLUTAMATE-1-SEMIALDEHYDE 2,1-AMINOMUTASE"/>
    <property type="match status" value="1"/>
</dbReference>
<keyword evidence="2" id="KW-0663">Pyridoxal phosphate</keyword>
<comment type="cofactor">
    <cofactor evidence="1">
        <name>pyridoxal 5'-phosphate</name>
        <dbReference type="ChEBI" id="CHEBI:597326"/>
    </cofactor>
</comment>
<evidence type="ECO:0000256" key="1">
    <source>
        <dbReference type="ARBA" id="ARBA00001933"/>
    </source>
</evidence>
<dbReference type="InterPro" id="IPR015424">
    <property type="entry name" value="PyrdxlP-dep_Trfase"/>
</dbReference>
<organism evidence="3">
    <name type="scientific">marine sediment metagenome</name>
    <dbReference type="NCBI Taxonomy" id="412755"/>
    <lineage>
        <taxon>unclassified sequences</taxon>
        <taxon>metagenomes</taxon>
        <taxon>ecological metagenomes</taxon>
    </lineage>
</organism>
<dbReference type="GO" id="GO:0008483">
    <property type="term" value="F:transaminase activity"/>
    <property type="evidence" value="ECO:0007669"/>
    <property type="project" value="InterPro"/>
</dbReference>
<proteinExistence type="predicted"/>
<feature type="non-terminal residue" evidence="3">
    <location>
        <position position="261"/>
    </location>
</feature>
<evidence type="ECO:0000313" key="3">
    <source>
        <dbReference type="EMBL" id="GAG87968.1"/>
    </source>
</evidence>
<sequence>MSKESIDSNKLATLREKIYADYAARTPKSRAAYGRSRLALAGGVSGSLRFFPPYPLYMTHGQGSRTCDVDGNEYIDCFLCNGPLLLGHRHPDVLASLREYESAGTIIYNPEFMVECAELLKRLVPAAELVRFLDSGSEAVLMAARIARAFTGRNKVVKFFGHYHGQDDQFLIGRGLSTDIISAGVPLEAVANTVVIEFDDIEVVRQTFDEDDDIAAVILDPAMFAGGLWPADEGYIKALRQLTAEREIILIFDEVITGFRV</sequence>
<gene>
    <name evidence="3" type="ORF">S01H4_22517</name>
</gene>
<dbReference type="PANTHER" id="PTHR43713:SF3">
    <property type="entry name" value="GLUTAMATE-1-SEMIALDEHYDE 2,1-AMINOMUTASE 1, CHLOROPLASTIC-RELATED"/>
    <property type="match status" value="1"/>
</dbReference>
<name>X1BUX7_9ZZZZ</name>
<dbReference type="SUPFAM" id="SSF53383">
    <property type="entry name" value="PLP-dependent transferases"/>
    <property type="match status" value="1"/>
</dbReference>
<dbReference type="EMBL" id="BART01010334">
    <property type="protein sequence ID" value="GAG87968.1"/>
    <property type="molecule type" value="Genomic_DNA"/>
</dbReference>
<dbReference type="InterPro" id="IPR015421">
    <property type="entry name" value="PyrdxlP-dep_Trfase_major"/>
</dbReference>
<dbReference type="AlphaFoldDB" id="X1BUX7"/>
<evidence type="ECO:0008006" key="4">
    <source>
        <dbReference type="Google" id="ProtNLM"/>
    </source>
</evidence>
<dbReference type="Pfam" id="PF00202">
    <property type="entry name" value="Aminotran_3"/>
    <property type="match status" value="1"/>
</dbReference>
<protein>
    <recommendedName>
        <fullName evidence="4">Glutamate-1-semialdehyde 2,1-aminomutase</fullName>
    </recommendedName>
</protein>
<dbReference type="GO" id="GO:0030170">
    <property type="term" value="F:pyridoxal phosphate binding"/>
    <property type="evidence" value="ECO:0007669"/>
    <property type="project" value="InterPro"/>
</dbReference>
<dbReference type="Gene3D" id="3.90.1150.10">
    <property type="entry name" value="Aspartate Aminotransferase, domain 1"/>
    <property type="match status" value="1"/>
</dbReference>
<reference evidence="3" key="1">
    <citation type="journal article" date="2014" name="Front. Microbiol.">
        <title>High frequency of phylogenetically diverse reductive dehalogenase-homologous genes in deep subseafloor sedimentary metagenomes.</title>
        <authorList>
            <person name="Kawai M."/>
            <person name="Futagami T."/>
            <person name="Toyoda A."/>
            <person name="Takaki Y."/>
            <person name="Nishi S."/>
            <person name="Hori S."/>
            <person name="Arai W."/>
            <person name="Tsubouchi T."/>
            <person name="Morono Y."/>
            <person name="Uchiyama I."/>
            <person name="Ito T."/>
            <person name="Fujiyama A."/>
            <person name="Inagaki F."/>
            <person name="Takami H."/>
        </authorList>
    </citation>
    <scope>NUCLEOTIDE SEQUENCE</scope>
    <source>
        <strain evidence="3">Expedition CK06-06</strain>
    </source>
</reference>
<accession>X1BUX7</accession>
<dbReference type="Gene3D" id="3.40.640.10">
    <property type="entry name" value="Type I PLP-dependent aspartate aminotransferase-like (Major domain)"/>
    <property type="match status" value="1"/>
</dbReference>
<evidence type="ECO:0000256" key="2">
    <source>
        <dbReference type="ARBA" id="ARBA00022898"/>
    </source>
</evidence>
<dbReference type="InterPro" id="IPR005814">
    <property type="entry name" value="Aminotrans_3"/>
</dbReference>
<comment type="caution">
    <text evidence="3">The sequence shown here is derived from an EMBL/GenBank/DDBJ whole genome shotgun (WGS) entry which is preliminary data.</text>
</comment>